<protein>
    <submittedName>
        <fullName evidence="1">Uncharacterized protein</fullName>
    </submittedName>
</protein>
<dbReference type="EMBL" id="JAJJMB010001716">
    <property type="protein sequence ID" value="KAI3955686.1"/>
    <property type="molecule type" value="Genomic_DNA"/>
</dbReference>
<name>A0AAD4XU30_9MAGN</name>
<gene>
    <name evidence="1" type="ORF">MKW98_006046</name>
</gene>
<reference evidence="1" key="1">
    <citation type="submission" date="2022-04" db="EMBL/GenBank/DDBJ databases">
        <title>A functionally conserved STORR gene fusion in Papaver species that diverged 16.8 million years ago.</title>
        <authorList>
            <person name="Catania T."/>
        </authorList>
    </citation>
    <scope>NUCLEOTIDE SEQUENCE</scope>
    <source>
        <strain evidence="1">S-188037</strain>
    </source>
</reference>
<evidence type="ECO:0000313" key="1">
    <source>
        <dbReference type="EMBL" id="KAI3955686.1"/>
    </source>
</evidence>
<sequence>YEQVRLWVLRHSDENTEWEAKYDTYVSNFNRTRAGRMNPLDYVPWLQDQLEELEGTTMTDFLIRQHWNLVLESPIRSDPNKNAFEDPFVFTGAASEAMSILATFGDDEYWNEDAPLNDEYLDEDFQGTT</sequence>
<proteinExistence type="predicted"/>
<keyword evidence="2" id="KW-1185">Reference proteome</keyword>
<comment type="caution">
    <text evidence="1">The sequence shown here is derived from an EMBL/GenBank/DDBJ whole genome shotgun (WGS) entry which is preliminary data.</text>
</comment>
<organism evidence="1 2">
    <name type="scientific">Papaver atlanticum</name>
    <dbReference type="NCBI Taxonomy" id="357466"/>
    <lineage>
        <taxon>Eukaryota</taxon>
        <taxon>Viridiplantae</taxon>
        <taxon>Streptophyta</taxon>
        <taxon>Embryophyta</taxon>
        <taxon>Tracheophyta</taxon>
        <taxon>Spermatophyta</taxon>
        <taxon>Magnoliopsida</taxon>
        <taxon>Ranunculales</taxon>
        <taxon>Papaveraceae</taxon>
        <taxon>Papaveroideae</taxon>
        <taxon>Papaver</taxon>
    </lineage>
</organism>
<feature type="non-terminal residue" evidence="1">
    <location>
        <position position="129"/>
    </location>
</feature>
<dbReference type="Proteomes" id="UP001202328">
    <property type="component" value="Unassembled WGS sequence"/>
</dbReference>
<evidence type="ECO:0000313" key="2">
    <source>
        <dbReference type="Proteomes" id="UP001202328"/>
    </source>
</evidence>
<accession>A0AAD4XU30</accession>
<dbReference type="AlphaFoldDB" id="A0AAD4XU30"/>